<protein>
    <submittedName>
        <fullName evidence="2">Uncharacterized protein</fullName>
    </submittedName>
</protein>
<evidence type="ECO:0000313" key="3">
    <source>
        <dbReference type="Proteomes" id="UP000479710"/>
    </source>
</evidence>
<organism evidence="2 3">
    <name type="scientific">Oryza meyeriana var. granulata</name>
    <dbReference type="NCBI Taxonomy" id="110450"/>
    <lineage>
        <taxon>Eukaryota</taxon>
        <taxon>Viridiplantae</taxon>
        <taxon>Streptophyta</taxon>
        <taxon>Embryophyta</taxon>
        <taxon>Tracheophyta</taxon>
        <taxon>Spermatophyta</taxon>
        <taxon>Magnoliopsida</taxon>
        <taxon>Liliopsida</taxon>
        <taxon>Poales</taxon>
        <taxon>Poaceae</taxon>
        <taxon>BOP clade</taxon>
        <taxon>Oryzoideae</taxon>
        <taxon>Oryzeae</taxon>
        <taxon>Oryzinae</taxon>
        <taxon>Oryza</taxon>
        <taxon>Oryza meyeriana</taxon>
    </lineage>
</organism>
<gene>
    <name evidence="2" type="ORF">E2562_039447</name>
</gene>
<dbReference type="Proteomes" id="UP000479710">
    <property type="component" value="Unassembled WGS sequence"/>
</dbReference>
<accession>A0A6G1CKZ6</accession>
<comment type="caution">
    <text evidence="2">The sequence shown here is derived from an EMBL/GenBank/DDBJ whole genome shotgun (WGS) entry which is preliminary data.</text>
</comment>
<keyword evidence="3" id="KW-1185">Reference proteome</keyword>
<reference evidence="2 3" key="1">
    <citation type="submission" date="2019-11" db="EMBL/GenBank/DDBJ databases">
        <title>Whole genome sequence of Oryza granulata.</title>
        <authorList>
            <person name="Li W."/>
        </authorList>
    </citation>
    <scope>NUCLEOTIDE SEQUENCE [LARGE SCALE GENOMIC DNA]</scope>
    <source>
        <strain evidence="3">cv. Menghai</strain>
        <tissue evidence="2">Leaf</tissue>
    </source>
</reference>
<sequence length="125" mass="13411">MTVPSMEKFGNFLTTSSNLGARALSHRGRPEKLLHDFVAGSEIIPWGARHWGGFSESCISVEGSPAADPNPACHNKSCDWRVWRRDGRCGRYELGDGTDMATGKSSAVGAGLTTDGGDLEGTDRR</sequence>
<name>A0A6G1CKZ6_9ORYZ</name>
<dbReference type="EMBL" id="SPHZ02000009">
    <property type="protein sequence ID" value="KAF0901325.1"/>
    <property type="molecule type" value="Genomic_DNA"/>
</dbReference>
<evidence type="ECO:0000313" key="2">
    <source>
        <dbReference type="EMBL" id="KAF0901325.1"/>
    </source>
</evidence>
<evidence type="ECO:0000256" key="1">
    <source>
        <dbReference type="SAM" id="MobiDB-lite"/>
    </source>
</evidence>
<feature type="region of interest" description="Disordered" evidence="1">
    <location>
        <begin position="94"/>
        <end position="125"/>
    </location>
</feature>
<dbReference type="AlphaFoldDB" id="A0A6G1CKZ6"/>
<proteinExistence type="predicted"/>